<reference evidence="3" key="1">
    <citation type="journal article" date="2019" name="Int. J. Syst. Evol. Microbiol.">
        <title>The Global Catalogue of Microorganisms (GCM) 10K type strain sequencing project: providing services to taxonomists for standard genome sequencing and annotation.</title>
        <authorList>
            <consortium name="The Broad Institute Genomics Platform"/>
            <consortium name="The Broad Institute Genome Sequencing Center for Infectious Disease"/>
            <person name="Wu L."/>
            <person name="Ma J."/>
        </authorList>
    </citation>
    <scope>NUCLEOTIDE SEQUENCE [LARGE SCALE GENOMIC DNA]</scope>
    <source>
        <strain evidence="3">CCUG 63830</strain>
    </source>
</reference>
<dbReference type="GO" id="GO:0008168">
    <property type="term" value="F:methyltransferase activity"/>
    <property type="evidence" value="ECO:0007669"/>
    <property type="project" value="UniProtKB-KW"/>
</dbReference>
<dbReference type="CDD" id="cd02440">
    <property type="entry name" value="AdoMet_MTases"/>
    <property type="match status" value="1"/>
</dbReference>
<comment type="caution">
    <text evidence="2">The sequence shown here is derived from an EMBL/GenBank/DDBJ whole genome shotgun (WGS) entry which is preliminary data.</text>
</comment>
<dbReference type="Proteomes" id="UP001596317">
    <property type="component" value="Unassembled WGS sequence"/>
</dbReference>
<keyword evidence="2" id="KW-0808">Transferase</keyword>
<dbReference type="GO" id="GO:0032259">
    <property type="term" value="P:methylation"/>
    <property type="evidence" value="ECO:0007669"/>
    <property type="project" value="UniProtKB-KW"/>
</dbReference>
<feature type="domain" description="Methyltransferase type 11" evidence="1">
    <location>
        <begin position="36"/>
        <end position="118"/>
    </location>
</feature>
<dbReference type="PANTHER" id="PTHR42912">
    <property type="entry name" value="METHYLTRANSFERASE"/>
    <property type="match status" value="1"/>
</dbReference>
<protein>
    <submittedName>
        <fullName evidence="2">Class I SAM-dependent methyltransferase</fullName>
        <ecNumber evidence="2">2.1.1.-</ecNumber>
    </submittedName>
</protein>
<name>A0ABW1ZMZ1_9DEIO</name>
<dbReference type="Gene3D" id="3.40.50.150">
    <property type="entry name" value="Vaccinia Virus protein VP39"/>
    <property type="match status" value="1"/>
</dbReference>
<proteinExistence type="predicted"/>
<sequence length="198" mass="20918">MSLPARDTLLSRLCGLPWPHGPLLDAVRLSPTLDVLDVGAGDGRLLRALKARGHTGRLIGVDPAPGEGVLRGTADALPFPEASFDAVLFVRVLAHLPDAQAALQEARRVLRPGGTLIVAAQGPAHLQATWAALGQPLGKAAPTAQPPTFERRLPVTVTAADARALAQSYGAWAQGEVAALHDHLFPVQDHLQLHIWQS</sequence>
<dbReference type="InterPro" id="IPR013216">
    <property type="entry name" value="Methyltransf_11"/>
</dbReference>
<gene>
    <name evidence="2" type="ORF">ACFP90_17270</name>
</gene>
<evidence type="ECO:0000313" key="2">
    <source>
        <dbReference type="EMBL" id="MFC6661883.1"/>
    </source>
</evidence>
<dbReference type="InterPro" id="IPR050508">
    <property type="entry name" value="Methyltransf_Superfamily"/>
</dbReference>
<organism evidence="2 3">
    <name type="scientific">Deinococcus multiflagellatus</name>
    <dbReference type="NCBI Taxonomy" id="1656887"/>
    <lineage>
        <taxon>Bacteria</taxon>
        <taxon>Thermotogati</taxon>
        <taxon>Deinococcota</taxon>
        <taxon>Deinococci</taxon>
        <taxon>Deinococcales</taxon>
        <taxon>Deinococcaceae</taxon>
        <taxon>Deinococcus</taxon>
    </lineage>
</organism>
<dbReference type="SUPFAM" id="SSF53335">
    <property type="entry name" value="S-adenosyl-L-methionine-dependent methyltransferases"/>
    <property type="match status" value="1"/>
</dbReference>
<dbReference type="EMBL" id="JBHSWB010000001">
    <property type="protein sequence ID" value="MFC6661883.1"/>
    <property type="molecule type" value="Genomic_DNA"/>
</dbReference>
<dbReference type="InterPro" id="IPR029063">
    <property type="entry name" value="SAM-dependent_MTases_sf"/>
</dbReference>
<dbReference type="Pfam" id="PF08241">
    <property type="entry name" value="Methyltransf_11"/>
    <property type="match status" value="1"/>
</dbReference>
<evidence type="ECO:0000313" key="3">
    <source>
        <dbReference type="Proteomes" id="UP001596317"/>
    </source>
</evidence>
<accession>A0ABW1ZMZ1</accession>
<keyword evidence="3" id="KW-1185">Reference proteome</keyword>
<dbReference type="EC" id="2.1.1.-" evidence="2"/>
<keyword evidence="2" id="KW-0489">Methyltransferase</keyword>
<dbReference type="RefSeq" id="WP_263489957.1">
    <property type="nucleotide sequence ID" value="NZ_JAIQXV010000019.1"/>
</dbReference>
<evidence type="ECO:0000259" key="1">
    <source>
        <dbReference type="Pfam" id="PF08241"/>
    </source>
</evidence>